<accession>A0A382C8P4</accession>
<organism evidence="1">
    <name type="scientific">marine metagenome</name>
    <dbReference type="NCBI Taxonomy" id="408172"/>
    <lineage>
        <taxon>unclassified sequences</taxon>
        <taxon>metagenomes</taxon>
        <taxon>ecological metagenomes</taxon>
    </lineage>
</organism>
<reference evidence="1" key="1">
    <citation type="submission" date="2018-05" db="EMBL/GenBank/DDBJ databases">
        <authorList>
            <person name="Lanie J.A."/>
            <person name="Ng W.-L."/>
            <person name="Kazmierczak K.M."/>
            <person name="Andrzejewski T.M."/>
            <person name="Davidsen T.M."/>
            <person name="Wayne K.J."/>
            <person name="Tettelin H."/>
            <person name="Glass J.I."/>
            <person name="Rusch D."/>
            <person name="Podicherti R."/>
            <person name="Tsui H.-C.T."/>
            <person name="Winkler M.E."/>
        </authorList>
    </citation>
    <scope>NUCLEOTIDE SEQUENCE</scope>
</reference>
<name>A0A382C8P4_9ZZZZ</name>
<gene>
    <name evidence="1" type="ORF">METZ01_LOCUS174601</name>
</gene>
<evidence type="ECO:0000313" key="1">
    <source>
        <dbReference type="EMBL" id="SVB21747.1"/>
    </source>
</evidence>
<dbReference type="EMBL" id="UINC01033062">
    <property type="protein sequence ID" value="SVB21747.1"/>
    <property type="molecule type" value="Genomic_DNA"/>
</dbReference>
<sequence length="59" mass="7001">MDIQFNFISVQTLTHNIRMSMFLTRYKPGKLKIYQILKGVWNKVNLDLAEPNPSKKDEF</sequence>
<proteinExistence type="predicted"/>
<dbReference type="AlphaFoldDB" id="A0A382C8P4"/>
<protein>
    <submittedName>
        <fullName evidence="1">Uncharacterized protein</fullName>
    </submittedName>
</protein>